<evidence type="ECO:0000313" key="1">
    <source>
        <dbReference type="EMBL" id="MBX63815.1"/>
    </source>
</evidence>
<proteinExistence type="predicted"/>
<dbReference type="EMBL" id="GGEC01083331">
    <property type="protein sequence ID" value="MBX63815.1"/>
    <property type="molecule type" value="Transcribed_RNA"/>
</dbReference>
<sequence>MKEVYVITRKRVHIECLQKMMWATKKTKGYN</sequence>
<accession>A0A2P2QA13</accession>
<name>A0A2P2QA13_RHIMU</name>
<protein>
    <submittedName>
        <fullName evidence="1">Uncharacterized protein</fullName>
    </submittedName>
</protein>
<dbReference type="AlphaFoldDB" id="A0A2P2QA13"/>
<organism evidence="1">
    <name type="scientific">Rhizophora mucronata</name>
    <name type="common">Asiatic mangrove</name>
    <dbReference type="NCBI Taxonomy" id="61149"/>
    <lineage>
        <taxon>Eukaryota</taxon>
        <taxon>Viridiplantae</taxon>
        <taxon>Streptophyta</taxon>
        <taxon>Embryophyta</taxon>
        <taxon>Tracheophyta</taxon>
        <taxon>Spermatophyta</taxon>
        <taxon>Magnoliopsida</taxon>
        <taxon>eudicotyledons</taxon>
        <taxon>Gunneridae</taxon>
        <taxon>Pentapetalae</taxon>
        <taxon>rosids</taxon>
        <taxon>fabids</taxon>
        <taxon>Malpighiales</taxon>
        <taxon>Rhizophoraceae</taxon>
        <taxon>Rhizophora</taxon>
    </lineage>
</organism>
<reference evidence="1" key="1">
    <citation type="submission" date="2018-02" db="EMBL/GenBank/DDBJ databases">
        <title>Rhizophora mucronata_Transcriptome.</title>
        <authorList>
            <person name="Meera S.P."/>
            <person name="Sreeshan A."/>
            <person name="Augustine A."/>
        </authorList>
    </citation>
    <scope>NUCLEOTIDE SEQUENCE</scope>
    <source>
        <tissue evidence="1">Leaf</tissue>
    </source>
</reference>